<reference evidence="1" key="2">
    <citation type="submission" date="2021-10" db="EMBL/GenBank/DDBJ databases">
        <authorList>
            <person name="Piombo E."/>
        </authorList>
    </citation>
    <scope>NUCLEOTIDE SEQUENCE</scope>
</reference>
<reference evidence="1" key="1">
    <citation type="submission" date="2020-04" db="EMBL/GenBank/DDBJ databases">
        <authorList>
            <person name="Broberg M."/>
        </authorList>
    </citation>
    <scope>NUCLEOTIDE SEQUENCE</scope>
</reference>
<organism evidence="1 2">
    <name type="scientific">Clonostachys rosea f. rosea IK726</name>
    <dbReference type="NCBI Taxonomy" id="1349383"/>
    <lineage>
        <taxon>Eukaryota</taxon>
        <taxon>Fungi</taxon>
        <taxon>Dikarya</taxon>
        <taxon>Ascomycota</taxon>
        <taxon>Pezizomycotina</taxon>
        <taxon>Sordariomycetes</taxon>
        <taxon>Hypocreomycetidae</taxon>
        <taxon>Hypocreales</taxon>
        <taxon>Bionectriaceae</taxon>
        <taxon>Clonostachys</taxon>
    </lineage>
</organism>
<proteinExistence type="predicted"/>
<comment type="caution">
    <text evidence="1">The sequence shown here is derived from an EMBL/GenBank/DDBJ whole genome shotgun (WGS) entry which is preliminary data.</text>
</comment>
<evidence type="ECO:0000313" key="1">
    <source>
        <dbReference type="EMBL" id="CAG9945481.1"/>
    </source>
</evidence>
<name>A0ACA9TWW9_BIOOC</name>
<protein>
    <submittedName>
        <fullName evidence="1">Uncharacterized protein</fullName>
    </submittedName>
</protein>
<feature type="non-terminal residue" evidence="1">
    <location>
        <position position="1"/>
    </location>
</feature>
<accession>A0ACA9TWW9</accession>
<keyword evidence="2" id="KW-1185">Reference proteome</keyword>
<sequence>RGLVRLDLIVAHHGFLVVALHYHDLSLEEQHVLVLNIRQIPGPQPSRIYKNVVPEMPRIRERAGKTYTYVIPRLDGTVILGGIRDPDISNTKVDLEVDKDIARRVNKTLPEHFSADPADYDIVGHNVGIRPYRSTGMRIEKEVKEGQNIVHAYGITGGGYIFGFGVAREAAGLVDEFLFPAGKARL</sequence>
<dbReference type="Proteomes" id="UP000836387">
    <property type="component" value="Unassembled WGS sequence"/>
</dbReference>
<gene>
    <name evidence="1" type="ORF">CRV2_00012219</name>
</gene>
<dbReference type="EMBL" id="CADEHS020000009">
    <property type="protein sequence ID" value="CAG9945481.1"/>
    <property type="molecule type" value="Genomic_DNA"/>
</dbReference>
<evidence type="ECO:0000313" key="2">
    <source>
        <dbReference type="Proteomes" id="UP000836387"/>
    </source>
</evidence>